<dbReference type="InterPro" id="IPR039261">
    <property type="entry name" value="FNR_nucleotide-bd"/>
</dbReference>
<dbReference type="InterPro" id="IPR017927">
    <property type="entry name" value="FAD-bd_FR_type"/>
</dbReference>
<reference evidence="2 3" key="1">
    <citation type="submission" date="2017-04" db="EMBL/GenBank/DDBJ databases">
        <authorList>
            <person name="Afonso C.L."/>
            <person name="Miller P.J."/>
            <person name="Scott M.A."/>
            <person name="Spackman E."/>
            <person name="Goraichik I."/>
            <person name="Dimitrov K.M."/>
            <person name="Suarez D.L."/>
            <person name="Swayne D.E."/>
        </authorList>
    </citation>
    <scope>NUCLEOTIDE SEQUENCE [LARGE SCALE GENOMIC DNA]</scope>
    <source>
        <strain evidence="3">XA(T)</strain>
    </source>
</reference>
<dbReference type="PANTHER" id="PTHR30157">
    <property type="entry name" value="FERRIC REDUCTASE, NADPH-DEPENDENT"/>
    <property type="match status" value="1"/>
</dbReference>
<dbReference type="Gene3D" id="2.40.30.10">
    <property type="entry name" value="Translation factors"/>
    <property type="match status" value="1"/>
</dbReference>
<evidence type="ECO:0000259" key="1">
    <source>
        <dbReference type="PROSITE" id="PS51384"/>
    </source>
</evidence>
<dbReference type="PANTHER" id="PTHR30157:SF0">
    <property type="entry name" value="NADPH-DEPENDENT FERRIC-CHELATE REDUCTASE"/>
    <property type="match status" value="1"/>
</dbReference>
<dbReference type="PROSITE" id="PS51384">
    <property type="entry name" value="FAD_FR"/>
    <property type="match status" value="1"/>
</dbReference>
<sequence>MPDRQPRAPRPQIVLEVLRREQLSPHLVRLHLGGEGFDSFAPNGFTDAYVKIHFAKPALGLEPPYDLDALRETLAPEDLPVRRTYTVRAVDPVERSLAIDFVVHGTEGIAGPWADAAKPGDRLVLAGPGGAYRPDPTADWHLFAGDESALPALSSALEALPAEARGVALVEVHGEGDEIPVTHPAGVELRWLHRGSAVAAGTSTVLSDAVRGLERPSGRVQVFAHGERETMKALRDIVLTQWGLPRTDVSLSGYWAYGRTEDRFQAEKREPIGQILPR</sequence>
<keyword evidence="3" id="KW-1185">Reference proteome</keyword>
<accession>A0A1X9LMK7</accession>
<evidence type="ECO:0000313" key="2">
    <source>
        <dbReference type="EMBL" id="ARJ04349.1"/>
    </source>
</evidence>
<dbReference type="RefSeq" id="WP_085018375.1">
    <property type="nucleotide sequence ID" value="NZ_BMHD01000001.1"/>
</dbReference>
<organism evidence="2 3">
    <name type="scientific">Cnuibacter physcomitrellae</name>
    <dbReference type="NCBI Taxonomy" id="1619308"/>
    <lineage>
        <taxon>Bacteria</taxon>
        <taxon>Bacillati</taxon>
        <taxon>Actinomycetota</taxon>
        <taxon>Actinomycetes</taxon>
        <taxon>Micrococcales</taxon>
        <taxon>Microbacteriaceae</taxon>
        <taxon>Cnuibacter</taxon>
    </lineage>
</organism>
<dbReference type="STRING" id="1619308.B5808_03240"/>
<dbReference type="EMBL" id="CP020715">
    <property type="protein sequence ID" value="ARJ04349.1"/>
    <property type="molecule type" value="Genomic_DNA"/>
</dbReference>
<gene>
    <name evidence="2" type="ORF">B5808_03240</name>
</gene>
<dbReference type="Pfam" id="PF08021">
    <property type="entry name" value="FAD_binding_9"/>
    <property type="match status" value="1"/>
</dbReference>
<dbReference type="Pfam" id="PF04954">
    <property type="entry name" value="SIP"/>
    <property type="match status" value="1"/>
</dbReference>
<dbReference type="AlphaFoldDB" id="A0A1X9LMK7"/>
<proteinExistence type="predicted"/>
<dbReference type="Gene3D" id="3.40.50.80">
    <property type="entry name" value="Nucleotide-binding domain of ferredoxin-NADP reductase (FNR) module"/>
    <property type="match status" value="1"/>
</dbReference>
<protein>
    <submittedName>
        <fullName evidence="2">NADPH-dependent ferric siderophore reductase</fullName>
    </submittedName>
</protein>
<dbReference type="InterPro" id="IPR007037">
    <property type="entry name" value="SIP_rossman_dom"/>
</dbReference>
<dbReference type="InterPro" id="IPR013113">
    <property type="entry name" value="SIP_FAD-bd"/>
</dbReference>
<dbReference type="KEGG" id="cphy:B5808_03240"/>
<dbReference type="InterPro" id="IPR017938">
    <property type="entry name" value="Riboflavin_synthase-like_b-brl"/>
</dbReference>
<dbReference type="CDD" id="cd06193">
    <property type="entry name" value="siderophore_interacting"/>
    <property type="match status" value="1"/>
</dbReference>
<dbReference type="Proteomes" id="UP000192775">
    <property type="component" value="Chromosome"/>
</dbReference>
<name>A0A1X9LMK7_9MICO</name>
<dbReference type="InterPro" id="IPR039374">
    <property type="entry name" value="SIP_fam"/>
</dbReference>
<evidence type="ECO:0000313" key="3">
    <source>
        <dbReference type="Proteomes" id="UP000192775"/>
    </source>
</evidence>
<feature type="domain" description="FAD-binding FR-type" evidence="1">
    <location>
        <begin position="10"/>
        <end position="135"/>
    </location>
</feature>
<dbReference type="SUPFAM" id="SSF63380">
    <property type="entry name" value="Riboflavin synthase domain-like"/>
    <property type="match status" value="1"/>
</dbReference>
<dbReference type="GO" id="GO:0016491">
    <property type="term" value="F:oxidoreductase activity"/>
    <property type="evidence" value="ECO:0007669"/>
    <property type="project" value="InterPro"/>
</dbReference>